<evidence type="ECO:0000256" key="7">
    <source>
        <dbReference type="PIRSR" id="PIRSR005096-2"/>
    </source>
</evidence>
<dbReference type="Pfam" id="PF01263">
    <property type="entry name" value="Aldose_epim"/>
    <property type="match status" value="1"/>
</dbReference>
<comment type="pathway">
    <text evidence="1 5">Carbohydrate metabolism; hexose metabolism.</text>
</comment>
<feature type="chain" id="PRO_5033000359" description="Aldose 1-epimerase" evidence="9">
    <location>
        <begin position="27"/>
        <end position="385"/>
    </location>
</feature>
<feature type="active site" description="Proton donor" evidence="6">
    <location>
        <position position="208"/>
    </location>
</feature>
<dbReference type="PANTHER" id="PTHR10091">
    <property type="entry name" value="ALDOSE-1-EPIMERASE"/>
    <property type="match status" value="1"/>
</dbReference>
<dbReference type="PANTHER" id="PTHR10091:SF0">
    <property type="entry name" value="GALACTOSE MUTAROTASE"/>
    <property type="match status" value="1"/>
</dbReference>
<keyword evidence="11" id="KW-1185">Reference proteome</keyword>
<dbReference type="OrthoDB" id="9779408at2"/>
<evidence type="ECO:0000256" key="5">
    <source>
        <dbReference type="PIRNR" id="PIRNR005096"/>
    </source>
</evidence>
<evidence type="ECO:0000256" key="6">
    <source>
        <dbReference type="PIRSR" id="PIRSR005096-1"/>
    </source>
</evidence>
<evidence type="ECO:0000256" key="8">
    <source>
        <dbReference type="PIRSR" id="PIRSR005096-3"/>
    </source>
</evidence>
<dbReference type="UniPathway" id="UPA00242"/>
<dbReference type="RefSeq" id="WP_160740283.1">
    <property type="nucleotide sequence ID" value="NZ_WTYQ01000006.1"/>
</dbReference>
<dbReference type="PROSITE" id="PS51257">
    <property type="entry name" value="PROKAR_LIPOPROTEIN"/>
    <property type="match status" value="1"/>
</dbReference>
<dbReference type="InterPro" id="IPR015443">
    <property type="entry name" value="Aldose_1-epimerase"/>
</dbReference>
<evidence type="ECO:0000256" key="1">
    <source>
        <dbReference type="ARBA" id="ARBA00005028"/>
    </source>
</evidence>
<evidence type="ECO:0000256" key="9">
    <source>
        <dbReference type="SAM" id="SignalP"/>
    </source>
</evidence>
<sequence length="385" mass="41423">MKTSAKLANVLMVTGAVLLQGCGVTAQESEPKAELFGTIGSGTKVEEVTLTNSSGMSVTLMTLGASVQSVKVPDANGKIDDVALGFDTPQEYIDKGNFYGASVGRFANRIAGGKFSLDGKTYQLDLNDGPNSLHGGKSGFDQHVWKIKEIKGGDTPSVTMTYRSPDGEGGYPGNADVTASYTLGKDNTLTVTYTATSDKPTIVNMSNHTYWNLSGLGAHQNALDGVLTIDASQYTPVNSTLIPTGELAPVDGTVFDFRKGKPIGQDVRDGREEQLRITKGFDHNFVIDGKSGTMRRMAHLRDPHSGRVMEVWSDSPGMQFYSGNFIDASFTGKNGTLYRQGDAVVFEPQLFPDAPNHPNFQSARLDPGQTYRNTIMFKFSTEAGK</sequence>
<dbReference type="AlphaFoldDB" id="A0A845ACE7"/>
<feature type="binding site" evidence="7">
    <location>
        <position position="282"/>
    </location>
    <ligand>
        <name>beta-D-galactose</name>
        <dbReference type="ChEBI" id="CHEBI:27667"/>
    </ligand>
</feature>
<feature type="active site" description="Proton acceptor" evidence="6">
    <location>
        <position position="347"/>
    </location>
</feature>
<dbReference type="GO" id="GO:0030246">
    <property type="term" value="F:carbohydrate binding"/>
    <property type="evidence" value="ECO:0007669"/>
    <property type="project" value="InterPro"/>
</dbReference>
<dbReference type="Gene3D" id="2.70.98.10">
    <property type="match status" value="1"/>
</dbReference>
<dbReference type="Proteomes" id="UP000460561">
    <property type="component" value="Unassembled WGS sequence"/>
</dbReference>
<gene>
    <name evidence="10" type="ORF">GRI39_13630</name>
</gene>
<dbReference type="InterPro" id="IPR011013">
    <property type="entry name" value="Gal_mutarotase_sf_dom"/>
</dbReference>
<name>A0A845ACE7_9SPHN</name>
<evidence type="ECO:0000313" key="11">
    <source>
        <dbReference type="Proteomes" id="UP000460561"/>
    </source>
</evidence>
<dbReference type="NCBIfam" id="NF008277">
    <property type="entry name" value="PRK11055.1"/>
    <property type="match status" value="1"/>
</dbReference>
<dbReference type="GO" id="GO:0005737">
    <property type="term" value="C:cytoplasm"/>
    <property type="evidence" value="ECO:0007669"/>
    <property type="project" value="TreeGrafter"/>
</dbReference>
<reference evidence="10 11" key="1">
    <citation type="submission" date="2019-12" db="EMBL/GenBank/DDBJ databases">
        <title>Genomic-based taxomic classification of the family Erythrobacteraceae.</title>
        <authorList>
            <person name="Xu L."/>
        </authorList>
    </citation>
    <scope>NUCLEOTIDE SEQUENCE [LARGE SCALE GENOMIC DNA]</scope>
    <source>
        <strain evidence="10 11">DSM 18604</strain>
    </source>
</reference>
<comment type="catalytic activity">
    <reaction evidence="5">
        <text>alpha-D-glucose = beta-D-glucose</text>
        <dbReference type="Rhea" id="RHEA:10264"/>
        <dbReference type="ChEBI" id="CHEBI:15903"/>
        <dbReference type="ChEBI" id="CHEBI:17925"/>
        <dbReference type="EC" id="5.1.3.3"/>
    </reaction>
</comment>
<evidence type="ECO:0000256" key="2">
    <source>
        <dbReference type="ARBA" id="ARBA00006206"/>
    </source>
</evidence>
<dbReference type="PIRSF" id="PIRSF005096">
    <property type="entry name" value="GALM"/>
    <property type="match status" value="1"/>
</dbReference>
<comment type="caution">
    <text evidence="10">The sequence shown here is derived from an EMBL/GenBank/DDBJ whole genome shotgun (WGS) entry which is preliminary data.</text>
</comment>
<proteinExistence type="inferred from homology"/>
<evidence type="ECO:0000256" key="4">
    <source>
        <dbReference type="ARBA" id="ARBA00023277"/>
    </source>
</evidence>
<accession>A0A845ACE7</accession>
<dbReference type="EMBL" id="WTYQ01000006">
    <property type="protein sequence ID" value="MXP27069.1"/>
    <property type="molecule type" value="Genomic_DNA"/>
</dbReference>
<evidence type="ECO:0000256" key="3">
    <source>
        <dbReference type="ARBA" id="ARBA00023235"/>
    </source>
</evidence>
<feature type="signal peptide" evidence="9">
    <location>
        <begin position="1"/>
        <end position="26"/>
    </location>
</feature>
<comment type="similarity">
    <text evidence="2 5">Belongs to the aldose epimerase family.</text>
</comment>
<dbReference type="GO" id="GO:0004034">
    <property type="term" value="F:aldose 1-epimerase activity"/>
    <property type="evidence" value="ECO:0007669"/>
    <property type="project" value="UniProtKB-EC"/>
</dbReference>
<dbReference type="EC" id="5.1.3.3" evidence="5"/>
<dbReference type="InterPro" id="IPR014718">
    <property type="entry name" value="GH-type_carb-bd"/>
</dbReference>
<dbReference type="CDD" id="cd09019">
    <property type="entry name" value="galactose_mutarotase_like"/>
    <property type="match status" value="1"/>
</dbReference>
<keyword evidence="4 5" id="KW-0119">Carbohydrate metabolism</keyword>
<evidence type="ECO:0000313" key="10">
    <source>
        <dbReference type="EMBL" id="MXP27069.1"/>
    </source>
</evidence>
<dbReference type="SUPFAM" id="SSF74650">
    <property type="entry name" value="Galactose mutarotase-like"/>
    <property type="match status" value="1"/>
</dbReference>
<organism evidence="10 11">
    <name type="scientific">Altericroceibacterium indicum</name>
    <dbReference type="NCBI Taxonomy" id="374177"/>
    <lineage>
        <taxon>Bacteria</taxon>
        <taxon>Pseudomonadati</taxon>
        <taxon>Pseudomonadota</taxon>
        <taxon>Alphaproteobacteria</taxon>
        <taxon>Sphingomonadales</taxon>
        <taxon>Erythrobacteraceae</taxon>
        <taxon>Altericroceibacterium</taxon>
    </lineage>
</organism>
<dbReference type="GO" id="GO:0006006">
    <property type="term" value="P:glucose metabolic process"/>
    <property type="evidence" value="ECO:0007669"/>
    <property type="project" value="TreeGrafter"/>
</dbReference>
<feature type="binding site" evidence="8">
    <location>
        <begin position="208"/>
        <end position="210"/>
    </location>
    <ligand>
        <name>beta-D-galactose</name>
        <dbReference type="ChEBI" id="CHEBI:27667"/>
    </ligand>
</feature>
<dbReference type="GO" id="GO:0033499">
    <property type="term" value="P:galactose catabolic process via UDP-galactose, Leloir pathway"/>
    <property type="evidence" value="ECO:0007669"/>
    <property type="project" value="TreeGrafter"/>
</dbReference>
<dbReference type="InterPro" id="IPR047215">
    <property type="entry name" value="Galactose_mutarotase-like"/>
</dbReference>
<feature type="binding site" evidence="8">
    <location>
        <begin position="108"/>
        <end position="109"/>
    </location>
    <ligand>
        <name>beta-D-galactose</name>
        <dbReference type="ChEBI" id="CHEBI:27667"/>
    </ligand>
</feature>
<keyword evidence="3 5" id="KW-0413">Isomerase</keyword>
<dbReference type="InterPro" id="IPR008183">
    <property type="entry name" value="Aldose_1/G6P_1-epimerase"/>
</dbReference>
<keyword evidence="9" id="KW-0732">Signal</keyword>
<protein>
    <recommendedName>
        <fullName evidence="5">Aldose 1-epimerase</fullName>
        <ecNumber evidence="5">5.1.3.3</ecNumber>
    </recommendedName>
</protein>